<proteinExistence type="predicted"/>
<feature type="coiled-coil region" evidence="2">
    <location>
        <begin position="351"/>
        <end position="424"/>
    </location>
</feature>
<dbReference type="Ensembl" id="ENSSHAT00000015045.2">
    <property type="protein sequence ID" value="ENSSHAP00000014920.1"/>
    <property type="gene ID" value="ENSSHAG00000012730.2"/>
</dbReference>
<dbReference type="eggNOG" id="ENOG502QSIU">
    <property type="taxonomic scope" value="Eukaryota"/>
</dbReference>
<dbReference type="PANTHER" id="PTHR21694">
    <property type="entry name" value="COILED-COIL DOMAIN-CONTAINING PROTEIN 63"/>
    <property type="match status" value="1"/>
</dbReference>
<reference evidence="5" key="2">
    <citation type="submission" date="2025-08" db="UniProtKB">
        <authorList>
            <consortium name="Ensembl"/>
        </authorList>
    </citation>
    <scope>IDENTIFICATION</scope>
</reference>
<evidence type="ECO:0000256" key="2">
    <source>
        <dbReference type="SAM" id="Coils"/>
    </source>
</evidence>
<reference evidence="5 6" key="1">
    <citation type="journal article" date="2011" name="Proc. Natl. Acad. Sci. U.S.A.">
        <title>Genetic diversity and population structure of the endangered marsupial Sarcophilus harrisii (Tasmanian devil).</title>
        <authorList>
            <person name="Miller W."/>
            <person name="Hayes V.M."/>
            <person name="Ratan A."/>
            <person name="Petersen D.C."/>
            <person name="Wittekindt N.E."/>
            <person name="Miller J."/>
            <person name="Walenz B."/>
            <person name="Knight J."/>
            <person name="Qi J."/>
            <person name="Zhao F."/>
            <person name="Wang Q."/>
            <person name="Bedoya-Reina O.C."/>
            <person name="Katiyar N."/>
            <person name="Tomsho L.P."/>
            <person name="Kasson L.M."/>
            <person name="Hardie R.A."/>
            <person name="Woodbridge P."/>
            <person name="Tindall E.A."/>
            <person name="Bertelsen M.F."/>
            <person name="Dixon D."/>
            <person name="Pyecroft S."/>
            <person name="Helgen K.M."/>
            <person name="Lesk A.M."/>
            <person name="Pringle T.H."/>
            <person name="Patterson N."/>
            <person name="Zhang Y."/>
            <person name="Kreiss A."/>
            <person name="Woods G.M."/>
            <person name="Jones M.E."/>
            <person name="Schuster S.C."/>
        </authorList>
    </citation>
    <scope>NUCLEOTIDE SEQUENCE [LARGE SCALE GENOMIC DNA]</scope>
</reference>
<evidence type="ECO:0000259" key="4">
    <source>
        <dbReference type="Pfam" id="PF21773"/>
    </source>
</evidence>
<feature type="compositionally biased region" description="Polar residues" evidence="3">
    <location>
        <begin position="1"/>
        <end position="16"/>
    </location>
</feature>
<evidence type="ECO:0000313" key="5">
    <source>
        <dbReference type="Ensembl" id="ENSSHAP00000014920.1"/>
    </source>
</evidence>
<protein>
    <submittedName>
        <fullName evidence="5">Coiled-coil domain containing 63</fullName>
    </submittedName>
</protein>
<dbReference type="GeneTree" id="ENSGT00940000153116"/>
<evidence type="ECO:0000313" key="6">
    <source>
        <dbReference type="Proteomes" id="UP000007648"/>
    </source>
</evidence>
<dbReference type="InterPro" id="IPR051876">
    <property type="entry name" value="ODA-DC/CCD"/>
</dbReference>
<gene>
    <name evidence="5" type="primary">CCDC63</name>
</gene>
<dbReference type="GO" id="GO:0005930">
    <property type="term" value="C:axoneme"/>
    <property type="evidence" value="ECO:0007669"/>
    <property type="project" value="TreeGrafter"/>
</dbReference>
<dbReference type="InterPro" id="IPR049258">
    <property type="entry name" value="ODAD1_CC"/>
</dbReference>
<dbReference type="GO" id="GO:0003341">
    <property type="term" value="P:cilium movement"/>
    <property type="evidence" value="ECO:0007669"/>
    <property type="project" value="TreeGrafter"/>
</dbReference>
<dbReference type="OrthoDB" id="9448711at2759"/>
<dbReference type="STRING" id="9305.ENSSHAP00000014920"/>
<feature type="coiled-coil region" evidence="2">
    <location>
        <begin position="35"/>
        <end position="80"/>
    </location>
</feature>
<dbReference type="RefSeq" id="XP_031804437.1">
    <property type="nucleotide sequence ID" value="XM_031948577.1"/>
</dbReference>
<dbReference type="CTD" id="160762"/>
<dbReference type="OMA" id="MMHKKTQ"/>
<evidence type="ECO:0000256" key="3">
    <source>
        <dbReference type="SAM" id="MobiDB-lite"/>
    </source>
</evidence>
<dbReference type="InParanoid" id="G3WHL5"/>
<sequence>MSQSTGKGYSFSSPKSKQYMRDYSGNQDMIEKEKRKMAEAQLRTLQQQFRRMVEQRKSFNAKSQQQIMNQCKEINILQEEQDEITLLLNLVRSPKNLELDDKNYTELKFLLQTKDEYDALIKAMKSLLGELDEKIMDIENKILEQKRIWMKKQETQSPQKLQKQISILETHLNLVTVHFDKMLTTNSKYRHTIEDLRFEKAAYDHVYQRLHRRLMMQKKTMNVAIEQSTQAYNQRQEAMARIEAMKERREKDIFQYKMEFRELERIYDHEAKLKSFLFIKLMDRSEFEEKAKKEEALKASKPRKKLKGESFQSYEVAHMRLLKLSKHGNLEQLVRDYLAEEEKNFARFNYVTELNNDMEMLHKKIQSIQDEISLMKSKQQLSDDEGQQAVKELEAKLKKTAEDADRIENTNKEINKTLDQLKSSVELLFKKINCDSTKILEHLGETGSVTDINLIKYFGVIEQKTNALLLLESCIRLLEKEKDPKAKSLGNPFWGGSPLLKLAEPLKGLTPLVMTEGTSEKLEESDQPLNHSDLRNMVAENYNFKVLLSEKEDIKGKKKTLTT</sequence>
<dbReference type="AlphaFoldDB" id="G3WHL5"/>
<dbReference type="GO" id="GO:0036158">
    <property type="term" value="P:outer dynein arm assembly"/>
    <property type="evidence" value="ECO:0007669"/>
    <property type="project" value="TreeGrafter"/>
</dbReference>
<dbReference type="Pfam" id="PF21773">
    <property type="entry name" value="ODAD1_CC"/>
    <property type="match status" value="1"/>
</dbReference>
<keyword evidence="1 2" id="KW-0175">Coiled coil</keyword>
<feature type="coiled-coil region" evidence="2">
    <location>
        <begin position="121"/>
        <end position="148"/>
    </location>
</feature>
<dbReference type="FunCoup" id="G3WHL5">
    <property type="interactions" value="50"/>
</dbReference>
<feature type="region of interest" description="Disordered" evidence="3">
    <location>
        <begin position="1"/>
        <end position="20"/>
    </location>
</feature>
<dbReference type="GeneID" id="100917398"/>
<dbReference type="RefSeq" id="XP_031804438.1">
    <property type="nucleotide sequence ID" value="XM_031948578.1"/>
</dbReference>
<evidence type="ECO:0000256" key="1">
    <source>
        <dbReference type="ARBA" id="ARBA00023054"/>
    </source>
</evidence>
<name>G3WHL5_SARHA</name>
<organism evidence="5 6">
    <name type="scientific">Sarcophilus harrisii</name>
    <name type="common">Tasmanian devil</name>
    <name type="synonym">Sarcophilus laniarius</name>
    <dbReference type="NCBI Taxonomy" id="9305"/>
    <lineage>
        <taxon>Eukaryota</taxon>
        <taxon>Metazoa</taxon>
        <taxon>Chordata</taxon>
        <taxon>Craniata</taxon>
        <taxon>Vertebrata</taxon>
        <taxon>Euteleostomi</taxon>
        <taxon>Mammalia</taxon>
        <taxon>Metatheria</taxon>
        <taxon>Dasyuromorphia</taxon>
        <taxon>Dasyuridae</taxon>
        <taxon>Sarcophilus</taxon>
    </lineage>
</organism>
<dbReference type="Proteomes" id="UP000007648">
    <property type="component" value="Unassembled WGS sequence"/>
</dbReference>
<reference evidence="5" key="3">
    <citation type="submission" date="2025-09" db="UniProtKB">
        <authorList>
            <consortium name="Ensembl"/>
        </authorList>
    </citation>
    <scope>IDENTIFICATION</scope>
</reference>
<keyword evidence="6" id="KW-1185">Reference proteome</keyword>
<feature type="domain" description="ODAD1 central coiled coil region" evidence="4">
    <location>
        <begin position="162"/>
        <end position="445"/>
    </location>
</feature>
<accession>G3WHL5</accession>
<dbReference type="HOGENOM" id="CLU_027546_2_0_1"/>
<dbReference type="PANTHER" id="PTHR21694:SF18">
    <property type="entry name" value="COILED-COIL DOMAIN-CONTAINING PROTEIN 63"/>
    <property type="match status" value="1"/>
</dbReference>